<evidence type="ECO:0000313" key="3">
    <source>
        <dbReference type="Proteomes" id="UP000268857"/>
    </source>
</evidence>
<dbReference type="InterPro" id="IPR015797">
    <property type="entry name" value="NUDIX_hydrolase-like_dom_sf"/>
</dbReference>
<organism evidence="2 3">
    <name type="scientific">Chlorogloeopsis fritschii PCC 6912</name>
    <dbReference type="NCBI Taxonomy" id="211165"/>
    <lineage>
        <taxon>Bacteria</taxon>
        <taxon>Bacillati</taxon>
        <taxon>Cyanobacteriota</taxon>
        <taxon>Cyanophyceae</taxon>
        <taxon>Nostocales</taxon>
        <taxon>Chlorogloeopsidaceae</taxon>
        <taxon>Chlorogloeopsis</taxon>
    </lineage>
</organism>
<keyword evidence="2" id="KW-0378">Hydrolase</keyword>
<sequence>MKKTRKIRVKVFGLIRDGNRIFVSEDYDSVKQQKYYRALGGSIEFGETSCAALEREFQEEIQAELKNIRYRGCLENLFTLEGKPGHEIVQVYECEFIDPKFYQLQELVFIEPTHNSQHKALWIDISRVKSGELRLVPEEFCDYL</sequence>
<dbReference type="AlphaFoldDB" id="A0A3S0ZIP2"/>
<dbReference type="EMBL" id="RSCJ01000034">
    <property type="protein sequence ID" value="RUR73591.1"/>
    <property type="molecule type" value="Genomic_DNA"/>
</dbReference>
<proteinExistence type="predicted"/>
<evidence type="ECO:0000259" key="1">
    <source>
        <dbReference type="Pfam" id="PF00293"/>
    </source>
</evidence>
<dbReference type="RefSeq" id="WP_016872411.1">
    <property type="nucleotide sequence ID" value="NZ_AJLN01000085.1"/>
</dbReference>
<keyword evidence="3" id="KW-1185">Reference proteome</keyword>
<dbReference type="OrthoDB" id="7376250at2"/>
<comment type="caution">
    <text evidence="2">The sequence shown here is derived from an EMBL/GenBank/DDBJ whole genome shotgun (WGS) entry which is preliminary data.</text>
</comment>
<dbReference type="CDD" id="cd04688">
    <property type="entry name" value="NUDIX_Hydrolase"/>
    <property type="match status" value="1"/>
</dbReference>
<dbReference type="SUPFAM" id="SSF55811">
    <property type="entry name" value="Nudix"/>
    <property type="match status" value="1"/>
</dbReference>
<name>A0A3S0ZIP2_CHLFR</name>
<protein>
    <submittedName>
        <fullName evidence="2">NUDIX hydrolase</fullName>
    </submittedName>
</protein>
<gene>
    <name evidence="2" type="ORF">PCC6912_55890</name>
</gene>
<dbReference type="GO" id="GO:0016787">
    <property type="term" value="F:hydrolase activity"/>
    <property type="evidence" value="ECO:0007669"/>
    <property type="project" value="UniProtKB-KW"/>
</dbReference>
<dbReference type="Pfam" id="PF00293">
    <property type="entry name" value="NUDIX"/>
    <property type="match status" value="1"/>
</dbReference>
<reference evidence="2 3" key="1">
    <citation type="journal article" date="2019" name="Genome Biol. Evol.">
        <title>Day and night: Metabolic profiles and evolutionary relationships of six axenic non-marine cyanobacteria.</title>
        <authorList>
            <person name="Will S.E."/>
            <person name="Henke P."/>
            <person name="Boedeker C."/>
            <person name="Huang S."/>
            <person name="Brinkmann H."/>
            <person name="Rohde M."/>
            <person name="Jarek M."/>
            <person name="Friedl T."/>
            <person name="Seufert S."/>
            <person name="Schumacher M."/>
            <person name="Overmann J."/>
            <person name="Neumann-Schaal M."/>
            <person name="Petersen J."/>
        </authorList>
    </citation>
    <scope>NUCLEOTIDE SEQUENCE [LARGE SCALE GENOMIC DNA]</scope>
    <source>
        <strain evidence="2 3">PCC 6912</strain>
    </source>
</reference>
<dbReference type="STRING" id="211165.GCA_000317285_03302"/>
<dbReference type="InterPro" id="IPR000086">
    <property type="entry name" value="NUDIX_hydrolase_dom"/>
</dbReference>
<dbReference type="Gene3D" id="3.90.79.10">
    <property type="entry name" value="Nucleoside Triphosphate Pyrophosphohydrolase"/>
    <property type="match status" value="1"/>
</dbReference>
<evidence type="ECO:0000313" key="2">
    <source>
        <dbReference type="EMBL" id="RUR73591.1"/>
    </source>
</evidence>
<dbReference type="Proteomes" id="UP000268857">
    <property type="component" value="Unassembled WGS sequence"/>
</dbReference>
<feature type="domain" description="Nudix hydrolase" evidence="1">
    <location>
        <begin position="7"/>
        <end position="96"/>
    </location>
</feature>
<accession>A0A3S0ZIP2</accession>